<name>A0AAD5P956_9FUNG</name>
<dbReference type="Proteomes" id="UP001209540">
    <property type="component" value="Unassembled WGS sequence"/>
</dbReference>
<comment type="caution">
    <text evidence="1">The sequence shown here is derived from an EMBL/GenBank/DDBJ whole genome shotgun (WGS) entry which is preliminary data.</text>
</comment>
<protein>
    <submittedName>
        <fullName evidence="1">Uncharacterized protein</fullName>
    </submittedName>
</protein>
<evidence type="ECO:0000313" key="2">
    <source>
        <dbReference type="Proteomes" id="UP001209540"/>
    </source>
</evidence>
<evidence type="ECO:0000313" key="1">
    <source>
        <dbReference type="EMBL" id="KAI9249483.1"/>
    </source>
</evidence>
<accession>A0AAD5P956</accession>
<sequence length="187" mass="21666">MTINWADDIPLIQQITDVTSTNNEHQSPTNSKPTLLERFSNAHFEHHQAIPEVLTAIMKKELEIENNQLRQKQTKTTIQSRQNDIQSINSWDDQYRAQHMKNKTCNKVSSAIIRKRKEAAALAFTVPSAAHAFCFKSFPTRERKPVSEQRKNLKILVINNSRILDIHYPDTNVVGFPIYNDYEHEVI</sequence>
<reference evidence="1" key="2">
    <citation type="submission" date="2023-02" db="EMBL/GenBank/DDBJ databases">
        <authorList>
            <consortium name="DOE Joint Genome Institute"/>
            <person name="Mondo S.J."/>
            <person name="Chang Y."/>
            <person name="Wang Y."/>
            <person name="Ahrendt S."/>
            <person name="Andreopoulos W."/>
            <person name="Barry K."/>
            <person name="Beard J."/>
            <person name="Benny G.L."/>
            <person name="Blankenship S."/>
            <person name="Bonito G."/>
            <person name="Cuomo C."/>
            <person name="Desiro A."/>
            <person name="Gervers K.A."/>
            <person name="Hundley H."/>
            <person name="Kuo A."/>
            <person name="LaButti K."/>
            <person name="Lang B.F."/>
            <person name="Lipzen A."/>
            <person name="O'Donnell K."/>
            <person name="Pangilinan J."/>
            <person name="Reynolds N."/>
            <person name="Sandor L."/>
            <person name="Smith M.W."/>
            <person name="Tsang A."/>
            <person name="Grigoriev I.V."/>
            <person name="Stajich J.E."/>
            <person name="Spatafora J.W."/>
        </authorList>
    </citation>
    <scope>NUCLEOTIDE SEQUENCE</scope>
    <source>
        <strain evidence="1">RSA 2281</strain>
    </source>
</reference>
<dbReference type="AlphaFoldDB" id="A0AAD5P956"/>
<organism evidence="1 2">
    <name type="scientific">Phascolomyces articulosus</name>
    <dbReference type="NCBI Taxonomy" id="60185"/>
    <lineage>
        <taxon>Eukaryota</taxon>
        <taxon>Fungi</taxon>
        <taxon>Fungi incertae sedis</taxon>
        <taxon>Mucoromycota</taxon>
        <taxon>Mucoromycotina</taxon>
        <taxon>Mucoromycetes</taxon>
        <taxon>Mucorales</taxon>
        <taxon>Lichtheimiaceae</taxon>
        <taxon>Phascolomyces</taxon>
    </lineage>
</organism>
<reference evidence="1" key="1">
    <citation type="journal article" date="2022" name="IScience">
        <title>Evolution of zygomycete secretomes and the origins of terrestrial fungal ecologies.</title>
        <authorList>
            <person name="Chang Y."/>
            <person name="Wang Y."/>
            <person name="Mondo S."/>
            <person name="Ahrendt S."/>
            <person name="Andreopoulos W."/>
            <person name="Barry K."/>
            <person name="Beard J."/>
            <person name="Benny G.L."/>
            <person name="Blankenship S."/>
            <person name="Bonito G."/>
            <person name="Cuomo C."/>
            <person name="Desiro A."/>
            <person name="Gervers K.A."/>
            <person name="Hundley H."/>
            <person name="Kuo A."/>
            <person name="LaButti K."/>
            <person name="Lang B.F."/>
            <person name="Lipzen A."/>
            <person name="O'Donnell K."/>
            <person name="Pangilinan J."/>
            <person name="Reynolds N."/>
            <person name="Sandor L."/>
            <person name="Smith M.E."/>
            <person name="Tsang A."/>
            <person name="Grigoriev I.V."/>
            <person name="Stajich J.E."/>
            <person name="Spatafora J.W."/>
        </authorList>
    </citation>
    <scope>NUCLEOTIDE SEQUENCE</scope>
    <source>
        <strain evidence="1">RSA 2281</strain>
    </source>
</reference>
<dbReference type="EMBL" id="JAIXMP010000035">
    <property type="protein sequence ID" value="KAI9249483.1"/>
    <property type="molecule type" value="Genomic_DNA"/>
</dbReference>
<gene>
    <name evidence="1" type="ORF">BDA99DRAFT_608712</name>
</gene>
<keyword evidence="2" id="KW-1185">Reference proteome</keyword>
<proteinExistence type="predicted"/>